<comment type="caution">
    <text evidence="2">The sequence shown here is derived from an EMBL/GenBank/DDBJ whole genome shotgun (WGS) entry which is preliminary data.</text>
</comment>
<proteinExistence type="predicted"/>
<dbReference type="EMBL" id="VMNW02000149">
    <property type="protein sequence ID" value="KAA9149199.1"/>
    <property type="molecule type" value="Genomic_DNA"/>
</dbReference>
<evidence type="ECO:0008006" key="4">
    <source>
        <dbReference type="Google" id="ProtNLM"/>
    </source>
</evidence>
<dbReference type="RefSeq" id="WP_144759731.1">
    <property type="nucleotide sequence ID" value="NZ_VMNW02000149.1"/>
</dbReference>
<evidence type="ECO:0000256" key="1">
    <source>
        <dbReference type="SAM" id="MobiDB-lite"/>
    </source>
</evidence>
<sequence length="163" mass="17351">MFRALAVAFAVVLIAGATTFLALRPIEQVHSSTPVAAAPLRATTTRPTSPPTTTAPPTTRTTTTTTTTVTANPVSVVENFYAAINERDFATAWALGGRNLGRSYTEFVAGFDGTVRDDLTVTSVTGQTVYVSLIAWQTDGTPRYYSGWYTVSNGEIQHGKLSG</sequence>
<feature type="compositionally biased region" description="Low complexity" evidence="1">
    <location>
        <begin position="37"/>
        <end position="47"/>
    </location>
</feature>
<name>A0A5N0ULA3_9PSEU</name>
<evidence type="ECO:0000313" key="3">
    <source>
        <dbReference type="Proteomes" id="UP000319769"/>
    </source>
</evidence>
<accession>A0A5N0ULA3</accession>
<dbReference type="SUPFAM" id="SSF54427">
    <property type="entry name" value="NTF2-like"/>
    <property type="match status" value="1"/>
</dbReference>
<dbReference type="AlphaFoldDB" id="A0A5N0ULA3"/>
<feature type="region of interest" description="Disordered" evidence="1">
    <location>
        <begin position="37"/>
        <end position="65"/>
    </location>
</feature>
<protein>
    <recommendedName>
        <fullName evidence="4">Nuclear transport factor 2 family protein</fullName>
    </recommendedName>
</protein>
<dbReference type="Proteomes" id="UP000319769">
    <property type="component" value="Unassembled WGS sequence"/>
</dbReference>
<organism evidence="2 3">
    <name type="scientific">Amycolatopsis acidicola</name>
    <dbReference type="NCBI Taxonomy" id="2596893"/>
    <lineage>
        <taxon>Bacteria</taxon>
        <taxon>Bacillati</taxon>
        <taxon>Actinomycetota</taxon>
        <taxon>Actinomycetes</taxon>
        <taxon>Pseudonocardiales</taxon>
        <taxon>Pseudonocardiaceae</taxon>
        <taxon>Amycolatopsis</taxon>
    </lineage>
</organism>
<evidence type="ECO:0000313" key="2">
    <source>
        <dbReference type="EMBL" id="KAA9149199.1"/>
    </source>
</evidence>
<reference evidence="2" key="1">
    <citation type="submission" date="2019-09" db="EMBL/GenBank/DDBJ databases">
        <authorList>
            <person name="Teo W.F.A."/>
            <person name="Duangmal K."/>
        </authorList>
    </citation>
    <scope>NUCLEOTIDE SEQUENCE [LARGE SCALE GENOMIC DNA]</scope>
    <source>
        <strain evidence="2">K81G1</strain>
    </source>
</reference>
<dbReference type="InterPro" id="IPR032710">
    <property type="entry name" value="NTF2-like_dom_sf"/>
</dbReference>
<keyword evidence="3" id="KW-1185">Reference proteome</keyword>
<gene>
    <name evidence="2" type="ORF">FPZ12_043805</name>
</gene>
<feature type="compositionally biased region" description="Low complexity" evidence="1">
    <location>
        <begin position="55"/>
        <end position="65"/>
    </location>
</feature>
<dbReference type="OrthoDB" id="4337778at2"/>